<dbReference type="InterPro" id="IPR059100">
    <property type="entry name" value="TSP3_bac"/>
</dbReference>
<dbReference type="KEGG" id="hoh:Hoch_4252"/>
<dbReference type="eggNOG" id="COG4886">
    <property type="taxonomic scope" value="Bacteria"/>
</dbReference>
<dbReference type="PANTHER" id="PTHR31018">
    <property type="entry name" value="SPORULATION-SPECIFIC PROTEIN-RELATED"/>
    <property type="match status" value="1"/>
</dbReference>
<keyword evidence="3" id="KW-0964">Secreted</keyword>
<protein>
    <submittedName>
        <fullName evidence="8">Uncharacterized protein</fullName>
    </submittedName>
</protein>
<dbReference type="AlphaFoldDB" id="D0LL29"/>
<evidence type="ECO:0000256" key="6">
    <source>
        <dbReference type="ARBA" id="ARBA00023180"/>
    </source>
</evidence>
<sequence>MSGVPEGVDLVHLVASRGAGATCPDFRAACLGISGTPALVVPARVNAGTARFTVRAPAELVGQVLNLQVAGPEAAVDSNPIRLRVVSPQGDEDGDTLDNLSELELHTNPLAADSDGDRFDDALELTMNMDPLSCEDPDADEDEDGLNDCDEQVYGTRVDIADTDGDGFTDGEEIDNGFSPVNNNFKFNPRIADTPRIEITLASAPSLALLYESSSGSEDSFEVERSESSSESVTQSEGASNSLAIEFTATAGGSVTVGAEAGFPELFGASAEASVYAEASLSTSTETAMTWSLEQSVEHSEGFSAAKAQATSQGTTLTGGVIGILANVCNTGDIAYTLENMAITAYMTTPGNQRILSPVGNLSFDTTQTGFPAFSYGPNQCGGPFAFINDGLDLDTIQTLLQDSSSLNVSISAYELTDEYDRPFAHHQTQVFARTATIIVDYEGEDAQRPSERYQVATNTDPATLRVSAAEALEDTMRLDIALDSNGRLHRVRTVADNEERNGYWTVVHLSTDGFLDSADLYRPEDDYDLRDLELKSGDTLHLVYVEDPDGDGLGGRLERASGTDFFDADTDGDGLPDGDEVYIHKSSPLKVDTDEDGWTDDKEVNDLQTDPANPDNDGDGYARWEDCNDRNPQSTPLYLHVFQGDVTWDDSDWCALGYGAISGGLTATPATTLSDLSCLCEVHGGIQVENTTLEDLTALSSLRSASNLFISHNASLMSLAGIEKFAWPAATVVIRNNDSLESLAGLERPAHLFYLHVEDNDNLTSLAGASNLTSVKNLSILRNDSLSTLSGLESLRRIDLMLNIRANNSLVDLSALEGLQRDNETGFLAEFTIANNMSLGDAAAWALVDAIGEDNISGAIDIRGN</sequence>
<gene>
    <name evidence="8" type="ordered locus">Hoch_4252</name>
</gene>
<name>D0LL29_HALO1</name>
<dbReference type="eggNOG" id="COG4932">
    <property type="taxonomic scope" value="Bacteria"/>
</dbReference>
<evidence type="ECO:0000313" key="8">
    <source>
        <dbReference type="EMBL" id="ACY16749.1"/>
    </source>
</evidence>
<dbReference type="HOGENOM" id="CLU_330865_0_0_7"/>
<evidence type="ECO:0000256" key="5">
    <source>
        <dbReference type="ARBA" id="ARBA00022837"/>
    </source>
</evidence>
<dbReference type="Gene3D" id="3.80.10.10">
    <property type="entry name" value="Ribonuclease Inhibitor"/>
    <property type="match status" value="1"/>
</dbReference>
<dbReference type="STRING" id="502025.Hoch_4252"/>
<organism evidence="8 9">
    <name type="scientific">Haliangium ochraceum (strain DSM 14365 / JCM 11303 / SMP-2)</name>
    <dbReference type="NCBI Taxonomy" id="502025"/>
    <lineage>
        <taxon>Bacteria</taxon>
        <taxon>Pseudomonadati</taxon>
        <taxon>Myxococcota</taxon>
        <taxon>Polyangia</taxon>
        <taxon>Haliangiales</taxon>
        <taxon>Kofleriaceae</taxon>
        <taxon>Haliangium</taxon>
    </lineage>
</organism>
<dbReference type="PANTHER" id="PTHR31018:SF3">
    <property type="entry name" value="RECEPTOR PROTEIN-TYROSINE KINASE"/>
    <property type="match status" value="1"/>
</dbReference>
<dbReference type="Proteomes" id="UP000001880">
    <property type="component" value="Chromosome"/>
</dbReference>
<comment type="subcellular location">
    <subcellularLocation>
        <location evidence="1">Cell envelope</location>
    </subcellularLocation>
    <subcellularLocation>
        <location evidence="2">Secreted</location>
    </subcellularLocation>
</comment>
<dbReference type="GO" id="GO:0030313">
    <property type="term" value="C:cell envelope"/>
    <property type="evidence" value="ECO:0007669"/>
    <property type="project" value="UniProtKB-SubCell"/>
</dbReference>
<evidence type="ECO:0000256" key="3">
    <source>
        <dbReference type="ARBA" id="ARBA00022525"/>
    </source>
</evidence>
<dbReference type="eggNOG" id="COG3637">
    <property type="taxonomic scope" value="Bacteria"/>
</dbReference>
<evidence type="ECO:0000256" key="1">
    <source>
        <dbReference type="ARBA" id="ARBA00004196"/>
    </source>
</evidence>
<dbReference type="Pfam" id="PF18884">
    <property type="entry name" value="TSP3_bac"/>
    <property type="match status" value="3"/>
</dbReference>
<keyword evidence="4" id="KW-0732">Signal</keyword>
<dbReference type="EMBL" id="CP001804">
    <property type="protein sequence ID" value="ACY16749.1"/>
    <property type="molecule type" value="Genomic_DNA"/>
</dbReference>
<evidence type="ECO:0000256" key="4">
    <source>
        <dbReference type="ARBA" id="ARBA00022729"/>
    </source>
</evidence>
<dbReference type="InterPro" id="IPR032675">
    <property type="entry name" value="LRR_dom_sf"/>
</dbReference>
<accession>D0LL29</accession>
<evidence type="ECO:0000256" key="2">
    <source>
        <dbReference type="ARBA" id="ARBA00004613"/>
    </source>
</evidence>
<keyword evidence="5" id="KW-0106">Calcium</keyword>
<reference evidence="8 9" key="1">
    <citation type="journal article" date="2010" name="Stand. Genomic Sci.">
        <title>Complete genome sequence of Haliangium ochraceum type strain (SMP-2).</title>
        <authorList>
            <consortium name="US DOE Joint Genome Institute (JGI-PGF)"/>
            <person name="Ivanova N."/>
            <person name="Daum C."/>
            <person name="Lang E."/>
            <person name="Abt B."/>
            <person name="Kopitz M."/>
            <person name="Saunders E."/>
            <person name="Lapidus A."/>
            <person name="Lucas S."/>
            <person name="Glavina Del Rio T."/>
            <person name="Nolan M."/>
            <person name="Tice H."/>
            <person name="Copeland A."/>
            <person name="Cheng J.F."/>
            <person name="Chen F."/>
            <person name="Bruce D."/>
            <person name="Goodwin L."/>
            <person name="Pitluck S."/>
            <person name="Mavromatis K."/>
            <person name="Pati A."/>
            <person name="Mikhailova N."/>
            <person name="Chen A."/>
            <person name="Palaniappan K."/>
            <person name="Land M."/>
            <person name="Hauser L."/>
            <person name="Chang Y.J."/>
            <person name="Jeffries C.D."/>
            <person name="Detter J.C."/>
            <person name="Brettin T."/>
            <person name="Rohde M."/>
            <person name="Goker M."/>
            <person name="Bristow J."/>
            <person name="Markowitz V."/>
            <person name="Eisen J.A."/>
            <person name="Hugenholtz P."/>
            <person name="Kyrpides N.C."/>
            <person name="Klenk H.P."/>
        </authorList>
    </citation>
    <scope>NUCLEOTIDE SEQUENCE [LARGE SCALE GENOMIC DNA]</scope>
    <source>
        <strain evidence="9">DSM 14365 / CIP 107738 / JCM 11303 / AJ 13395 / SMP-2</strain>
    </source>
</reference>
<evidence type="ECO:0000256" key="7">
    <source>
        <dbReference type="SAM" id="MobiDB-lite"/>
    </source>
</evidence>
<feature type="compositionally biased region" description="Low complexity" evidence="7">
    <location>
        <begin position="229"/>
        <end position="240"/>
    </location>
</feature>
<dbReference type="InterPro" id="IPR051648">
    <property type="entry name" value="CWI-Assembly_Regulator"/>
</dbReference>
<evidence type="ECO:0000313" key="9">
    <source>
        <dbReference type="Proteomes" id="UP000001880"/>
    </source>
</evidence>
<keyword evidence="6" id="KW-0325">Glycoprotein</keyword>
<keyword evidence="9" id="KW-1185">Reference proteome</keyword>
<feature type="region of interest" description="Disordered" evidence="7">
    <location>
        <begin position="585"/>
        <end position="624"/>
    </location>
</feature>
<feature type="region of interest" description="Disordered" evidence="7">
    <location>
        <begin position="220"/>
        <end position="240"/>
    </location>
</feature>
<proteinExistence type="predicted"/>
<dbReference type="SUPFAM" id="SSF52058">
    <property type="entry name" value="L domain-like"/>
    <property type="match status" value="1"/>
</dbReference>